<dbReference type="EMBL" id="RHLD01000035">
    <property type="protein sequence ID" value="TPP54704.1"/>
    <property type="molecule type" value="Genomic_DNA"/>
</dbReference>
<proteinExistence type="predicted"/>
<gene>
    <name evidence="1" type="ORF">CGC20_22485</name>
</gene>
<evidence type="ECO:0000313" key="2">
    <source>
        <dbReference type="Proteomes" id="UP000318821"/>
    </source>
</evidence>
<dbReference type="Proteomes" id="UP000318821">
    <property type="component" value="Unassembled WGS sequence"/>
</dbReference>
<dbReference type="SUPFAM" id="SSF53613">
    <property type="entry name" value="Ribokinase-like"/>
    <property type="match status" value="1"/>
</dbReference>
<evidence type="ECO:0000313" key="1">
    <source>
        <dbReference type="EMBL" id="TPP54704.1"/>
    </source>
</evidence>
<organism evidence="1 2">
    <name type="scientific">Leishmania donovani</name>
    <dbReference type="NCBI Taxonomy" id="5661"/>
    <lineage>
        <taxon>Eukaryota</taxon>
        <taxon>Discoba</taxon>
        <taxon>Euglenozoa</taxon>
        <taxon>Kinetoplastea</taxon>
        <taxon>Metakinetoplastina</taxon>
        <taxon>Trypanosomatida</taxon>
        <taxon>Trypanosomatidae</taxon>
        <taxon>Leishmaniinae</taxon>
        <taxon>Leishmania</taxon>
    </lineage>
</organism>
<accession>A0A504Y153</accession>
<sequence>MPKCDAVFVSLMSHDVARRPAFSDARAKSATILPVCSNGGHPCLHYRGAFDEVFVTEEELDSVLNCKCFYHTGTGLPEAAAKVRRVVTCACVLHLSEGTLDVITPLLLYEAAYIPSSYDPIEVASFFALGRYSVQRVPAYVLRASDFMGSGDAYSGSFIGVERFRMGSVVGTLVASGLGSDAGVMNWGKV</sequence>
<name>A0A504Y153_LEIDO</name>
<dbReference type="AlphaFoldDB" id="A0A504Y153"/>
<protein>
    <submittedName>
        <fullName evidence="1">Uncharacterized protein</fullName>
    </submittedName>
</protein>
<dbReference type="InterPro" id="IPR029056">
    <property type="entry name" value="Ribokinase-like"/>
</dbReference>
<reference evidence="2" key="1">
    <citation type="submission" date="2019-02" db="EMBL/GenBank/DDBJ databases">
        <title>FDA dAtabase for Regulatory Grade micrObial Sequences (FDA-ARGOS): Supporting development and validation of Infectious Disease Dx tests.</title>
        <authorList>
            <person name="Duncan R."/>
            <person name="Fisher C."/>
            <person name="Tallon L."/>
            <person name="Sadzewicz L."/>
            <person name="Sengamalay N."/>
            <person name="Ott S."/>
            <person name="Godinez A."/>
            <person name="Nagaraj S."/>
            <person name="Vavikolanu K."/>
            <person name="Vyas G."/>
            <person name="Nadendla S."/>
            <person name="Aluvathingal J."/>
            <person name="Sichtig H."/>
        </authorList>
    </citation>
    <scope>NUCLEOTIDE SEQUENCE [LARGE SCALE GENOMIC DNA]</scope>
    <source>
        <strain evidence="2">FDAARGOS_360</strain>
    </source>
</reference>
<comment type="caution">
    <text evidence="1">The sequence shown here is derived from an EMBL/GenBank/DDBJ whole genome shotgun (WGS) entry which is preliminary data.</text>
</comment>